<evidence type="ECO:0000313" key="1">
    <source>
        <dbReference type="EMBL" id="SDM55544.1"/>
    </source>
</evidence>
<dbReference type="AlphaFoldDB" id="A0A1G9U788"/>
<proteinExistence type="predicted"/>
<organism evidence="1 2">
    <name type="scientific">Methylobacterium phyllostachyos</name>
    <dbReference type="NCBI Taxonomy" id="582672"/>
    <lineage>
        <taxon>Bacteria</taxon>
        <taxon>Pseudomonadati</taxon>
        <taxon>Pseudomonadota</taxon>
        <taxon>Alphaproteobacteria</taxon>
        <taxon>Hyphomicrobiales</taxon>
        <taxon>Methylobacteriaceae</taxon>
        <taxon>Methylobacterium</taxon>
    </lineage>
</organism>
<protein>
    <submittedName>
        <fullName evidence="1">Uncharacterized protein</fullName>
    </submittedName>
</protein>
<dbReference type="EMBL" id="FNHS01000002">
    <property type="protein sequence ID" value="SDM55544.1"/>
    <property type="molecule type" value="Genomic_DNA"/>
</dbReference>
<keyword evidence="2" id="KW-1185">Reference proteome</keyword>
<dbReference type="Proteomes" id="UP000198704">
    <property type="component" value="Unassembled WGS sequence"/>
</dbReference>
<sequence>MNTHPLPTIVDDAGRLGALLSYAILDTPAE</sequence>
<evidence type="ECO:0000313" key="2">
    <source>
        <dbReference type="Proteomes" id="UP000198704"/>
    </source>
</evidence>
<gene>
    <name evidence="1" type="ORF">SAMN05216360_102427</name>
</gene>
<accession>A0A1G9U788</accession>
<reference evidence="2" key="1">
    <citation type="submission" date="2016-10" db="EMBL/GenBank/DDBJ databases">
        <authorList>
            <person name="Varghese N."/>
            <person name="Submissions S."/>
        </authorList>
    </citation>
    <scope>NUCLEOTIDE SEQUENCE [LARGE SCALE GENOMIC DNA]</scope>
    <source>
        <strain evidence="2">BL47</strain>
    </source>
</reference>
<name>A0A1G9U788_9HYPH</name>
<dbReference type="STRING" id="582672.SAMN05216360_102427"/>